<gene>
    <name evidence="2" type="ORF">CUNI_LOCUS10635</name>
</gene>
<dbReference type="GO" id="GO:0005764">
    <property type="term" value="C:lysosome"/>
    <property type="evidence" value="ECO:0007669"/>
    <property type="project" value="TreeGrafter"/>
</dbReference>
<dbReference type="GO" id="GO:0072383">
    <property type="term" value="P:plus-end-directed vesicle transport along microtubule"/>
    <property type="evidence" value="ECO:0007669"/>
    <property type="project" value="TreeGrafter"/>
</dbReference>
<evidence type="ECO:0000313" key="2">
    <source>
        <dbReference type="EMBL" id="CAG5125077.1"/>
    </source>
</evidence>
<dbReference type="InterPro" id="IPR036598">
    <property type="entry name" value="GOLD_dom_sf"/>
</dbReference>
<feature type="non-terminal residue" evidence="2">
    <location>
        <position position="170"/>
    </location>
</feature>
<dbReference type="PANTHER" id="PTHR46753">
    <property type="entry name" value="FYVE AND COILED-COIL DOMAIN-CONTAINING PROTEIN 1"/>
    <property type="match status" value="1"/>
</dbReference>
<dbReference type="GO" id="GO:1901098">
    <property type="term" value="P:positive regulation of autophagosome maturation"/>
    <property type="evidence" value="ECO:0007669"/>
    <property type="project" value="TreeGrafter"/>
</dbReference>
<feature type="domain" description="GOLD" evidence="1">
    <location>
        <begin position="61"/>
        <end position="167"/>
    </location>
</feature>
<dbReference type="GO" id="GO:0005770">
    <property type="term" value="C:late endosome"/>
    <property type="evidence" value="ECO:0007669"/>
    <property type="project" value="TreeGrafter"/>
</dbReference>
<dbReference type="EMBL" id="CAJHNH020001946">
    <property type="protein sequence ID" value="CAG5125077.1"/>
    <property type="molecule type" value="Genomic_DNA"/>
</dbReference>
<evidence type="ECO:0000313" key="3">
    <source>
        <dbReference type="Proteomes" id="UP000678393"/>
    </source>
</evidence>
<dbReference type="GO" id="GO:0005776">
    <property type="term" value="C:autophagosome"/>
    <property type="evidence" value="ECO:0007669"/>
    <property type="project" value="TreeGrafter"/>
</dbReference>
<dbReference type="Gene3D" id="2.60.120.680">
    <property type="entry name" value="GOLD domain"/>
    <property type="match status" value="1"/>
</dbReference>
<accession>A0A8S3Z667</accession>
<dbReference type="InterPro" id="IPR009038">
    <property type="entry name" value="GOLD_dom"/>
</dbReference>
<comment type="caution">
    <text evidence="2">The sequence shown here is derived from an EMBL/GenBank/DDBJ whole genome shotgun (WGS) entry which is preliminary data.</text>
</comment>
<protein>
    <recommendedName>
        <fullName evidence="1">GOLD domain-containing protein</fullName>
    </recommendedName>
</protein>
<dbReference type="OrthoDB" id="660555at2759"/>
<keyword evidence="3" id="KW-1185">Reference proteome</keyword>
<dbReference type="SUPFAM" id="SSF101576">
    <property type="entry name" value="Supernatant protein factor (SPF), C-terminal domain"/>
    <property type="match status" value="1"/>
</dbReference>
<organism evidence="2 3">
    <name type="scientific">Candidula unifasciata</name>
    <dbReference type="NCBI Taxonomy" id="100452"/>
    <lineage>
        <taxon>Eukaryota</taxon>
        <taxon>Metazoa</taxon>
        <taxon>Spiralia</taxon>
        <taxon>Lophotrochozoa</taxon>
        <taxon>Mollusca</taxon>
        <taxon>Gastropoda</taxon>
        <taxon>Heterobranchia</taxon>
        <taxon>Euthyneura</taxon>
        <taxon>Panpulmonata</taxon>
        <taxon>Eupulmonata</taxon>
        <taxon>Stylommatophora</taxon>
        <taxon>Helicina</taxon>
        <taxon>Helicoidea</taxon>
        <taxon>Geomitridae</taxon>
        <taxon>Candidula</taxon>
    </lineage>
</organism>
<sequence>TRSSSDPEEDDVSEDSLFQILDQDAVMRSIVAYNHQSPVSDMPPNMTSSMILSADDLKSGEVNRQNEVWIKPGKTYIVPVDIEHKNTVLLWEFTSHPKDIVFSVTYRSNELISITEAEVIVAPCKCDSHKQTVRGELMAKQAGIYTLVFDNTYSKMISKKVHYSLEYKQL</sequence>
<reference evidence="2" key="1">
    <citation type="submission" date="2021-04" db="EMBL/GenBank/DDBJ databases">
        <authorList>
            <consortium name="Molecular Ecology Group"/>
        </authorList>
    </citation>
    <scope>NUCLEOTIDE SEQUENCE</scope>
</reference>
<dbReference type="Proteomes" id="UP000678393">
    <property type="component" value="Unassembled WGS sequence"/>
</dbReference>
<name>A0A8S3Z667_9EUPU</name>
<evidence type="ECO:0000259" key="1">
    <source>
        <dbReference type="PROSITE" id="PS50866"/>
    </source>
</evidence>
<dbReference type="AlphaFoldDB" id="A0A8S3Z667"/>
<proteinExistence type="predicted"/>
<dbReference type="PANTHER" id="PTHR46753:SF2">
    <property type="entry name" value="FYVE AND COILED-COIL DOMAIN-CONTAINING PROTEIN 1"/>
    <property type="match status" value="1"/>
</dbReference>
<dbReference type="PROSITE" id="PS50866">
    <property type="entry name" value="GOLD"/>
    <property type="match status" value="1"/>
</dbReference>